<evidence type="ECO:0000313" key="5">
    <source>
        <dbReference type="Proteomes" id="UP000199572"/>
    </source>
</evidence>
<dbReference type="Proteomes" id="UP000199572">
    <property type="component" value="Unassembled WGS sequence"/>
</dbReference>
<gene>
    <name evidence="4" type="ORF">SAMN04488023_102128</name>
</gene>
<protein>
    <submittedName>
        <fullName evidence="4">Arylsulfatase A</fullName>
    </submittedName>
</protein>
<dbReference type="OrthoDB" id="9789742at2"/>
<evidence type="ECO:0000256" key="1">
    <source>
        <dbReference type="ARBA" id="ARBA00008779"/>
    </source>
</evidence>
<keyword evidence="2" id="KW-0378">Hydrolase</keyword>
<comment type="similarity">
    <text evidence="1">Belongs to the sulfatase family.</text>
</comment>
<dbReference type="PANTHER" id="PTHR43108">
    <property type="entry name" value="N-ACETYLGLUCOSAMINE-6-SULFATASE FAMILY MEMBER"/>
    <property type="match status" value="1"/>
</dbReference>
<dbReference type="RefSeq" id="WP_090880738.1">
    <property type="nucleotide sequence ID" value="NZ_FOGG01000002.1"/>
</dbReference>
<dbReference type="PANTHER" id="PTHR43108:SF6">
    <property type="entry name" value="N-SULPHOGLUCOSAMINE SULPHOHYDROLASE"/>
    <property type="match status" value="1"/>
</dbReference>
<dbReference type="InterPro" id="IPR032506">
    <property type="entry name" value="SGSH_C"/>
</dbReference>
<dbReference type="Gene3D" id="3.40.720.10">
    <property type="entry name" value="Alkaline Phosphatase, subunit A"/>
    <property type="match status" value="1"/>
</dbReference>
<evidence type="ECO:0000259" key="3">
    <source>
        <dbReference type="Pfam" id="PF16347"/>
    </source>
</evidence>
<sequence>MLEKLYASKSIANKYFDVAPNCVKYKPLLNLRLISLLVFSLTHVIFNKGIAQETTPSKPNIVIIISDDHAFQAIGAYGNKLIPTPNIDRLANEGVRFDRAYVTNSICGPSRAVILTGKYSHVNGFKDNVTSTFDHNQDNFAKHLQADGYQTAWIGKLHLNGSLQGFSFYNVLPSQGQYYNPEFIGMDGKSIKKEGYVTNVIEDISEQWLDNRDTSKPFCLVIGHKATHRTWLPDTADMGRYDGINFPLPDNFYDDYNNRKAATVQDISIDKTMVMAYDLKMLSFGNKDQGSIDRMNPAQRAKFDAYYGPIEADLKSRNLSGKALVEWKYQRYMKDYYNTAASLDRNIGRKLDYLDQHNLSRNTIVIYMSDQGFYLGEHGWFDKRFMYEESFRTPMLMRYPGVLKAGIQSKELVMNLDIAPTLLDAAKLKVSSDMQGKSMLPLFKEKKARGREAMFYHYYENGEHAVSPHFGISTKRYKLIRFYKRVDSWELYDLQKDPTEENNIFGKKGYEKITVQLKIKLNQLIAEYKDEDARKILADDHK</sequence>
<organism evidence="4 5">
    <name type="scientific">Pedobacter rhizosphaerae</name>
    <dbReference type="NCBI Taxonomy" id="390241"/>
    <lineage>
        <taxon>Bacteria</taxon>
        <taxon>Pseudomonadati</taxon>
        <taxon>Bacteroidota</taxon>
        <taxon>Sphingobacteriia</taxon>
        <taxon>Sphingobacteriales</taxon>
        <taxon>Sphingobacteriaceae</taxon>
        <taxon>Pedobacter</taxon>
    </lineage>
</organism>
<dbReference type="CDD" id="cd16031">
    <property type="entry name" value="G6S_like"/>
    <property type="match status" value="1"/>
</dbReference>
<accession>A0A1H9JXE1</accession>
<proteinExistence type="inferred from homology"/>
<dbReference type="EMBL" id="FOGG01000002">
    <property type="protein sequence ID" value="SEQ91641.1"/>
    <property type="molecule type" value="Genomic_DNA"/>
</dbReference>
<dbReference type="PROSITE" id="PS00523">
    <property type="entry name" value="SULFATASE_1"/>
    <property type="match status" value="1"/>
</dbReference>
<dbReference type="Pfam" id="PF16347">
    <property type="entry name" value="SGSH_C"/>
    <property type="match status" value="1"/>
</dbReference>
<keyword evidence="5" id="KW-1185">Reference proteome</keyword>
<dbReference type="AlphaFoldDB" id="A0A1H9JXE1"/>
<evidence type="ECO:0000256" key="2">
    <source>
        <dbReference type="ARBA" id="ARBA00022801"/>
    </source>
</evidence>
<evidence type="ECO:0000313" key="4">
    <source>
        <dbReference type="EMBL" id="SEQ91641.1"/>
    </source>
</evidence>
<dbReference type="GO" id="GO:0016787">
    <property type="term" value="F:hydrolase activity"/>
    <property type="evidence" value="ECO:0007669"/>
    <property type="project" value="UniProtKB-KW"/>
</dbReference>
<dbReference type="InterPro" id="IPR024607">
    <property type="entry name" value="Sulfatase_CS"/>
</dbReference>
<name>A0A1H9JXE1_9SPHI</name>
<dbReference type="STRING" id="390241.SAMN04488023_102128"/>
<feature type="domain" description="N-sulphoglucosamine sulphohydrolase C-terminal" evidence="3">
    <location>
        <begin position="376"/>
        <end position="525"/>
    </location>
</feature>
<reference evidence="4 5" key="1">
    <citation type="submission" date="2016-10" db="EMBL/GenBank/DDBJ databases">
        <authorList>
            <person name="de Groot N.N."/>
        </authorList>
    </citation>
    <scope>NUCLEOTIDE SEQUENCE [LARGE SCALE GENOMIC DNA]</scope>
    <source>
        <strain evidence="4 5">DSM 18610</strain>
    </source>
</reference>
<dbReference type="InterPro" id="IPR017850">
    <property type="entry name" value="Alkaline_phosphatase_core_sf"/>
</dbReference>
<dbReference type="SUPFAM" id="SSF53649">
    <property type="entry name" value="Alkaline phosphatase-like"/>
    <property type="match status" value="1"/>
</dbReference>